<dbReference type="PROSITE" id="PS51318">
    <property type="entry name" value="TAT"/>
    <property type="match status" value="1"/>
</dbReference>
<dbReference type="InterPro" id="IPR007461">
    <property type="entry name" value="Ysc84_actin-binding"/>
</dbReference>
<proteinExistence type="predicted"/>
<dbReference type="Proteomes" id="UP000192917">
    <property type="component" value="Unassembled WGS sequence"/>
</dbReference>
<dbReference type="AlphaFoldDB" id="A0A1Y6B5Y7"/>
<dbReference type="Pfam" id="PF04366">
    <property type="entry name" value="Ysc84"/>
    <property type="match status" value="1"/>
</dbReference>
<evidence type="ECO:0000313" key="4">
    <source>
        <dbReference type="Proteomes" id="UP000192917"/>
    </source>
</evidence>
<accession>A0A1Y6B5Y7</accession>
<sequence>MSLTFARRSLLRLGFAGLAAGVAASASLPAFAANDLAEARDVLAQSTSIYLTLKTDPDMPELPHYVARARAVIIFPRLVKGGFILGGEGGDGVLLVKDNAGNWSAPAFYSLAAASLGLQIGGQVSEVVLTIMNDGALDAILRNNFKLGADASIAVGPVGKGVEAGTTTNLKEDIYAFSKNQGLYGGATAEGAALLEAKAYNEAFYGKGATAEDIVLKRKYETDKADVLRQALK</sequence>
<feature type="signal peptide" evidence="1">
    <location>
        <begin position="1"/>
        <end position="32"/>
    </location>
</feature>
<dbReference type="PANTHER" id="PTHR15629">
    <property type="entry name" value="SH3YL1 PROTEIN"/>
    <property type="match status" value="1"/>
</dbReference>
<organism evidence="3 4">
    <name type="scientific">Tistlia consotensis USBA 355</name>
    <dbReference type="NCBI Taxonomy" id="560819"/>
    <lineage>
        <taxon>Bacteria</taxon>
        <taxon>Pseudomonadati</taxon>
        <taxon>Pseudomonadota</taxon>
        <taxon>Alphaproteobacteria</taxon>
        <taxon>Rhodospirillales</taxon>
        <taxon>Rhodovibrionaceae</taxon>
        <taxon>Tistlia</taxon>
    </lineage>
</organism>
<evidence type="ECO:0000259" key="2">
    <source>
        <dbReference type="Pfam" id="PF04366"/>
    </source>
</evidence>
<dbReference type="EMBL" id="FWZX01000001">
    <property type="protein sequence ID" value="SME92428.1"/>
    <property type="molecule type" value="Genomic_DNA"/>
</dbReference>
<feature type="chain" id="PRO_5012441500" evidence="1">
    <location>
        <begin position="33"/>
        <end position="233"/>
    </location>
</feature>
<evidence type="ECO:0000313" key="3">
    <source>
        <dbReference type="EMBL" id="SME92428.1"/>
    </source>
</evidence>
<dbReference type="InterPro" id="IPR006311">
    <property type="entry name" value="TAT_signal"/>
</dbReference>
<dbReference type="PANTHER" id="PTHR15629:SF2">
    <property type="entry name" value="SH3 DOMAIN-CONTAINING YSC84-LIKE PROTEIN 1"/>
    <property type="match status" value="1"/>
</dbReference>
<keyword evidence="4" id="KW-1185">Reference proteome</keyword>
<dbReference type="CDD" id="cd11524">
    <property type="entry name" value="SYLF"/>
    <property type="match status" value="1"/>
</dbReference>
<protein>
    <submittedName>
        <fullName evidence="3">Lipid-binding SYLF domain-containing protein</fullName>
    </submittedName>
</protein>
<reference evidence="3 4" key="1">
    <citation type="submission" date="2017-04" db="EMBL/GenBank/DDBJ databases">
        <authorList>
            <person name="Afonso C.L."/>
            <person name="Miller P.J."/>
            <person name="Scott M.A."/>
            <person name="Spackman E."/>
            <person name="Goraichik I."/>
            <person name="Dimitrov K.M."/>
            <person name="Suarez D.L."/>
            <person name="Swayne D.E."/>
        </authorList>
    </citation>
    <scope>NUCLEOTIDE SEQUENCE [LARGE SCALE GENOMIC DNA]</scope>
    <source>
        <strain evidence="3 4">USBA 355</strain>
    </source>
</reference>
<evidence type="ECO:0000256" key="1">
    <source>
        <dbReference type="SAM" id="SignalP"/>
    </source>
</evidence>
<dbReference type="RefSeq" id="WP_085120830.1">
    <property type="nucleotide sequence ID" value="NZ_FWZX01000001.1"/>
</dbReference>
<dbReference type="STRING" id="560819.SAMN05428998_101497"/>
<dbReference type="InterPro" id="IPR051702">
    <property type="entry name" value="SH3_domain_YSC84-like"/>
</dbReference>
<feature type="domain" description="Ysc84 actin-binding" evidence="2">
    <location>
        <begin position="113"/>
        <end position="233"/>
    </location>
</feature>
<gene>
    <name evidence="3" type="ORF">SAMN05428998_101497</name>
</gene>
<keyword evidence="1" id="KW-0732">Signal</keyword>
<dbReference type="GO" id="GO:0035091">
    <property type="term" value="F:phosphatidylinositol binding"/>
    <property type="evidence" value="ECO:0007669"/>
    <property type="project" value="TreeGrafter"/>
</dbReference>
<name>A0A1Y6B5Y7_9PROT</name>